<name>M9R8C4_9RHOB</name>
<dbReference type="OrthoDB" id="9779233at2"/>
<dbReference type="RefSeq" id="WP_015500056.1">
    <property type="nucleotide sequence ID" value="NC_020911.1"/>
</dbReference>
<dbReference type="Pfam" id="PF06966">
    <property type="entry name" value="DUF1295"/>
    <property type="match status" value="1"/>
</dbReference>
<feature type="transmembrane region" description="Helical" evidence="1">
    <location>
        <begin position="50"/>
        <end position="70"/>
    </location>
</feature>
<evidence type="ECO:0000256" key="1">
    <source>
        <dbReference type="SAM" id="Phobius"/>
    </source>
</evidence>
<dbReference type="AlphaFoldDB" id="M9R8C4"/>
<dbReference type="GO" id="GO:0016020">
    <property type="term" value="C:membrane"/>
    <property type="evidence" value="ECO:0007669"/>
    <property type="project" value="TreeGrafter"/>
</dbReference>
<organism evidence="2 3">
    <name type="scientific">Octadecabacter antarcticus 307</name>
    <dbReference type="NCBI Taxonomy" id="391626"/>
    <lineage>
        <taxon>Bacteria</taxon>
        <taxon>Pseudomonadati</taxon>
        <taxon>Pseudomonadota</taxon>
        <taxon>Alphaproteobacteria</taxon>
        <taxon>Rhodobacterales</taxon>
        <taxon>Roseobacteraceae</taxon>
        <taxon>Octadecabacter</taxon>
    </lineage>
</organism>
<feature type="transmembrane region" description="Helical" evidence="1">
    <location>
        <begin position="146"/>
        <end position="171"/>
    </location>
</feature>
<dbReference type="PANTHER" id="PTHR32251">
    <property type="entry name" value="3-OXO-5-ALPHA-STEROID 4-DEHYDROGENASE"/>
    <property type="match status" value="1"/>
</dbReference>
<reference evidence="2 3" key="1">
    <citation type="journal article" date="2013" name="PLoS ONE">
        <title>Poles Apart: Arctic and Antarctic Octadecabacter strains Share High Genome Plasticity and a New Type of Xanthorhodopsin.</title>
        <authorList>
            <person name="Vollmers J."/>
            <person name="Voget S."/>
            <person name="Dietrich S."/>
            <person name="Gollnow K."/>
            <person name="Smits M."/>
            <person name="Meyer K."/>
            <person name="Brinkhoff T."/>
            <person name="Simon M."/>
            <person name="Daniel R."/>
        </authorList>
    </citation>
    <scope>NUCLEOTIDE SEQUENCE [LARGE SCALE GENOMIC DNA]</scope>
    <source>
        <strain evidence="2 3">307</strain>
    </source>
</reference>
<protein>
    <submittedName>
        <fullName evidence="2">Uncharacterized protein</fullName>
    </submittedName>
</protein>
<feature type="transmembrane region" description="Helical" evidence="1">
    <location>
        <begin position="19"/>
        <end position="38"/>
    </location>
</feature>
<dbReference type="HOGENOM" id="CLU_106736_0_0_5"/>
<dbReference type="InterPro" id="IPR010721">
    <property type="entry name" value="UstE-like"/>
</dbReference>
<dbReference type="PROSITE" id="PS50244">
    <property type="entry name" value="S5A_REDUCTASE"/>
    <property type="match status" value="1"/>
</dbReference>
<dbReference type="PANTHER" id="PTHR32251:SF17">
    <property type="entry name" value="STEROID 5-ALPHA REDUCTASE C-TERMINAL DOMAIN-CONTAINING PROTEIN"/>
    <property type="match status" value="1"/>
</dbReference>
<feature type="transmembrane region" description="Helical" evidence="1">
    <location>
        <begin position="106"/>
        <end position="125"/>
    </location>
</feature>
<keyword evidence="1" id="KW-0472">Membrane</keyword>
<sequence>MADSGGVNRDYDRSFSQKLTFALIHAGIVATCIWLAFGSIDWPNPMRARLLAFCAILYWARHCVTLFVLLKRQVAYSEVFGLSVFIAVFEIGFVLLGAGILTDSPALLGGMDWIALALVLLGSYLNSGSELQRWQWKKQPSSKGHCYTGGLFEYATHINYFGDSVLFTGWAMLSASMFAWGIPIFVTAGFLFFHIPALDKYLSKRYGVEFDEYAATTAKLVPFIY</sequence>
<accession>M9R8C4</accession>
<gene>
    <name evidence="2" type="ORF">OAN307_c24250</name>
</gene>
<feature type="transmembrane region" description="Helical" evidence="1">
    <location>
        <begin position="177"/>
        <end position="195"/>
    </location>
</feature>
<dbReference type="EMBL" id="CP003740">
    <property type="protein sequence ID" value="AGI68038.1"/>
    <property type="molecule type" value="Genomic_DNA"/>
</dbReference>
<keyword evidence="1" id="KW-0812">Transmembrane</keyword>
<evidence type="ECO:0000313" key="3">
    <source>
        <dbReference type="Proteomes" id="UP000005307"/>
    </source>
</evidence>
<keyword evidence="3" id="KW-1185">Reference proteome</keyword>
<keyword evidence="1" id="KW-1133">Transmembrane helix</keyword>
<feature type="transmembrane region" description="Helical" evidence="1">
    <location>
        <begin position="79"/>
        <end position="100"/>
    </location>
</feature>
<dbReference type="Gene3D" id="1.20.120.1630">
    <property type="match status" value="1"/>
</dbReference>
<evidence type="ECO:0000313" key="2">
    <source>
        <dbReference type="EMBL" id="AGI68038.1"/>
    </source>
</evidence>
<dbReference type="KEGG" id="oat:OAN307_c24250"/>
<dbReference type="Proteomes" id="UP000005307">
    <property type="component" value="Chromosome"/>
</dbReference>
<proteinExistence type="predicted"/>
<dbReference type="STRING" id="391626.OAN307_c24250"/>
<dbReference type="eggNOG" id="COG3752">
    <property type="taxonomic scope" value="Bacteria"/>
</dbReference>